<dbReference type="CDD" id="cd03034">
    <property type="entry name" value="ArsC_ArsC"/>
    <property type="match status" value="1"/>
</dbReference>
<evidence type="ECO:0000256" key="1">
    <source>
        <dbReference type="ARBA" id="ARBA00007198"/>
    </source>
</evidence>
<dbReference type="InterPro" id="IPR006660">
    <property type="entry name" value="Arsenate_reductase-like"/>
</dbReference>
<evidence type="ECO:0000313" key="6">
    <source>
        <dbReference type="Proteomes" id="UP000193623"/>
    </source>
</evidence>
<dbReference type="InterPro" id="IPR036249">
    <property type="entry name" value="Thioredoxin-like_sf"/>
</dbReference>
<sequence length="116" mass="12662">MIPEQTTIWHNPRCSKSRQTLALLQENGIQPAVRLYLKDAPSEAEIVAVRNALGVTADEMMRRGEAVFKELALGTATEAEQIAAMVAHPILIERPIVVHEGRAAIGRPPEAVLGIF</sequence>
<accession>A0A1Y5SJH3</accession>
<dbReference type="EMBL" id="FWFT01000003">
    <property type="protein sequence ID" value="SLN42253.1"/>
    <property type="molecule type" value="Genomic_DNA"/>
</dbReference>
<dbReference type="Pfam" id="PF03960">
    <property type="entry name" value="ArsC"/>
    <property type="match status" value="1"/>
</dbReference>
<dbReference type="GO" id="GO:0008794">
    <property type="term" value="F:arsenate reductase (glutaredoxin) activity"/>
    <property type="evidence" value="ECO:0007669"/>
    <property type="project" value="UniProtKB-UniRule"/>
</dbReference>
<dbReference type="SUPFAM" id="SSF52833">
    <property type="entry name" value="Thioredoxin-like"/>
    <property type="match status" value="1"/>
</dbReference>
<name>A0A1Y5SJH3_9RHOB</name>
<proteinExistence type="inferred from homology"/>
<dbReference type="PROSITE" id="PS51353">
    <property type="entry name" value="ARSC"/>
    <property type="match status" value="1"/>
</dbReference>
<keyword evidence="2 4" id="KW-0560">Oxidoreductase</keyword>
<comment type="catalytic activity">
    <reaction evidence="4">
        <text>[glutaredoxin]-dithiol + arsenate + glutathione + H(+) = glutathionyl-S-S-[glutaredoxin] + arsenite + H2O</text>
        <dbReference type="Rhea" id="RHEA:22016"/>
        <dbReference type="Rhea" id="RHEA-COMP:10729"/>
        <dbReference type="Rhea" id="RHEA-COMP:17668"/>
        <dbReference type="ChEBI" id="CHEBI:15377"/>
        <dbReference type="ChEBI" id="CHEBI:15378"/>
        <dbReference type="ChEBI" id="CHEBI:29242"/>
        <dbReference type="ChEBI" id="CHEBI:29950"/>
        <dbReference type="ChEBI" id="CHEBI:48597"/>
        <dbReference type="ChEBI" id="CHEBI:57925"/>
        <dbReference type="ChEBI" id="CHEBI:146199"/>
        <dbReference type="EC" id="1.20.4.1"/>
    </reaction>
</comment>
<dbReference type="EC" id="1.20.4.1" evidence="4"/>
<comment type="similarity">
    <text evidence="1 3 4">Belongs to the ArsC family.</text>
</comment>
<dbReference type="OrthoDB" id="9790554at2"/>
<reference evidence="5 6" key="1">
    <citation type="submission" date="2017-03" db="EMBL/GenBank/DDBJ databases">
        <authorList>
            <person name="Afonso C.L."/>
            <person name="Miller P.J."/>
            <person name="Scott M.A."/>
            <person name="Spackman E."/>
            <person name="Goraichik I."/>
            <person name="Dimitrov K.M."/>
            <person name="Suarez D.L."/>
            <person name="Swayne D.E."/>
        </authorList>
    </citation>
    <scope>NUCLEOTIDE SEQUENCE [LARGE SCALE GENOMIC DNA]</scope>
    <source>
        <strain evidence="5 6">CECT 8397</strain>
    </source>
</reference>
<organism evidence="5 6">
    <name type="scientific">Pseudooctadecabacter jejudonensis</name>
    <dbReference type="NCBI Taxonomy" id="1391910"/>
    <lineage>
        <taxon>Bacteria</taxon>
        <taxon>Pseudomonadati</taxon>
        <taxon>Pseudomonadota</taxon>
        <taxon>Alphaproteobacteria</taxon>
        <taxon>Rhodobacterales</taxon>
        <taxon>Paracoccaceae</taxon>
        <taxon>Pseudooctadecabacter</taxon>
    </lineage>
</organism>
<dbReference type="AlphaFoldDB" id="A0A1Y5SJH3"/>
<evidence type="ECO:0000256" key="2">
    <source>
        <dbReference type="ARBA" id="ARBA00023002"/>
    </source>
</evidence>
<dbReference type="PANTHER" id="PTHR30041">
    <property type="entry name" value="ARSENATE REDUCTASE"/>
    <property type="match status" value="1"/>
</dbReference>
<protein>
    <recommendedName>
        <fullName evidence="4">Arsenate reductase</fullName>
        <ecNumber evidence="4">1.20.4.1</ecNumber>
    </recommendedName>
</protein>
<dbReference type="PANTHER" id="PTHR30041:SF4">
    <property type="entry name" value="ARSENATE REDUCTASE"/>
    <property type="match status" value="1"/>
</dbReference>
<evidence type="ECO:0000256" key="4">
    <source>
        <dbReference type="RuleBase" id="RU362029"/>
    </source>
</evidence>
<evidence type="ECO:0000313" key="5">
    <source>
        <dbReference type="EMBL" id="SLN42253.1"/>
    </source>
</evidence>
<dbReference type="Gene3D" id="3.40.30.10">
    <property type="entry name" value="Glutaredoxin"/>
    <property type="match status" value="1"/>
</dbReference>
<keyword evidence="6" id="KW-1185">Reference proteome</keyword>
<dbReference type="RefSeq" id="WP_085864562.1">
    <property type="nucleotide sequence ID" value="NZ_FWFT01000003.1"/>
</dbReference>
<dbReference type="Proteomes" id="UP000193623">
    <property type="component" value="Unassembled WGS sequence"/>
</dbReference>
<gene>
    <name evidence="5" type="primary">arsC_2</name>
    <name evidence="5" type="ORF">PSJ8397_02144</name>
</gene>
<dbReference type="InterPro" id="IPR006659">
    <property type="entry name" value="Arsenate_reductase"/>
</dbReference>
<evidence type="ECO:0000256" key="3">
    <source>
        <dbReference type="PROSITE-ProRule" id="PRU01282"/>
    </source>
</evidence>
<dbReference type="NCBIfam" id="TIGR00014">
    <property type="entry name" value="arsC"/>
    <property type="match status" value="1"/>
</dbReference>